<evidence type="ECO:0000313" key="5">
    <source>
        <dbReference type="EMBL" id="KAK7113139.1"/>
    </source>
</evidence>
<dbReference type="Proteomes" id="UP001374579">
    <property type="component" value="Unassembled WGS sequence"/>
</dbReference>
<dbReference type="SMART" id="SM00165">
    <property type="entry name" value="UBA"/>
    <property type="match status" value="3"/>
</dbReference>
<keyword evidence="6" id="KW-1185">Reference proteome</keyword>
<reference evidence="5 6" key="1">
    <citation type="submission" date="2024-02" db="EMBL/GenBank/DDBJ databases">
        <title>Chromosome-scale genome assembly of the rough periwinkle Littorina saxatilis.</title>
        <authorList>
            <person name="De Jode A."/>
            <person name="Faria R."/>
            <person name="Formenti G."/>
            <person name="Sims Y."/>
            <person name="Smith T.P."/>
            <person name="Tracey A."/>
            <person name="Wood J.M.D."/>
            <person name="Zagrodzka Z.B."/>
            <person name="Johannesson K."/>
            <person name="Butlin R.K."/>
            <person name="Leder E.H."/>
        </authorList>
    </citation>
    <scope>NUCLEOTIDE SEQUENCE [LARGE SCALE GENOMIC DNA]</scope>
    <source>
        <strain evidence="5">Snail1</strain>
        <tissue evidence="5">Muscle</tissue>
    </source>
</reference>
<dbReference type="PANTHER" id="PTHR12948">
    <property type="entry name" value="NEDD8 ULTIMATE BUSTER-1 BS4 PROTEIN"/>
    <property type="match status" value="1"/>
</dbReference>
<protein>
    <recommendedName>
        <fullName evidence="7">NEDD8 ultimate buster 1</fullName>
    </recommendedName>
</protein>
<feature type="coiled-coil region" evidence="1">
    <location>
        <begin position="164"/>
        <end position="191"/>
    </location>
</feature>
<keyword evidence="1" id="KW-0175">Coiled coil</keyword>
<dbReference type="PANTHER" id="PTHR12948:SF3">
    <property type="entry name" value="NEDD8 ULTIMATE BUSTER 1"/>
    <property type="match status" value="1"/>
</dbReference>
<dbReference type="InterPro" id="IPR039749">
    <property type="entry name" value="NUB1"/>
</dbReference>
<feature type="domain" description="UBA" evidence="3">
    <location>
        <begin position="496"/>
        <end position="536"/>
    </location>
</feature>
<evidence type="ECO:0000313" key="6">
    <source>
        <dbReference type="Proteomes" id="UP001374579"/>
    </source>
</evidence>
<dbReference type="CDD" id="cd17062">
    <property type="entry name" value="Ubl_NUB1"/>
    <property type="match status" value="1"/>
</dbReference>
<dbReference type="GO" id="GO:2000058">
    <property type="term" value="P:regulation of ubiquitin-dependent protein catabolic process"/>
    <property type="evidence" value="ECO:0007669"/>
    <property type="project" value="TreeGrafter"/>
</dbReference>
<evidence type="ECO:0000256" key="1">
    <source>
        <dbReference type="SAM" id="Coils"/>
    </source>
</evidence>
<sequence>MEMEGYNQELLQAKVREKLNADKVQLWLPPYTTETQERGEIPLDLIKRYAKDLVMKEEIVARALESLRVHALAKLAERNKFQTTGLATVKVKVPAGLKSSAKRVISLEMSLDKCGADLKQAVSTETGMDRMRLKLISAGRVIDDKHPLHAQNIKNGSQVMAVMITDTEADVKREEQQIADFSKTRQAAELLSTRAETDDIDDDVGVQITDQHGRSLDLPKEEKRALTLAMTLHEKGRAALKKRNYTKALLLLLEADKEFGNCRAEILDSVDNFAILCLDIVWCYLCLENVNELPDAERRLQKCESAFIKSYGANNERLKLLKNGAEVERILLMRLHLLQGIVTFHQHKTAAAQQMLRRAMDEFNMLQVSPEAIVHLMELGFTPQEARLGMRACDGNVAVAAEFIMKQRQEKEEIRKREKEEREDRKLAKKYGNCANGDRLNMQNVHMLVKMDFSRAAAAEALKQTNNSLDAALDLLQAHPELLTTPDIPDDNLPVKLRDSDIAQIVALGFEPKAAQTALRKYRNNIQRAVDDLIKYSGKLPYTSDESESGSSSSSGSDSPDKNAAKQKRREENEALDELMSDMSRDETDHLDFEMTDEKQFLDDYLARISSL</sequence>
<feature type="region of interest" description="Disordered" evidence="2">
    <location>
        <begin position="540"/>
        <end position="594"/>
    </location>
</feature>
<accession>A0AAN9BXZ0</accession>
<dbReference type="PROSITE" id="PS50053">
    <property type="entry name" value="UBIQUITIN_2"/>
    <property type="match status" value="1"/>
</dbReference>
<evidence type="ECO:0000259" key="4">
    <source>
        <dbReference type="PROSITE" id="PS50053"/>
    </source>
</evidence>
<name>A0AAN9BXZ0_9CAEN</name>
<dbReference type="Pfam" id="PF26285">
    <property type="entry name" value="SASH1_Homeodomain"/>
    <property type="match status" value="1"/>
</dbReference>
<gene>
    <name evidence="5" type="ORF">V1264_012483</name>
</gene>
<dbReference type="Pfam" id="PF18037">
    <property type="entry name" value="Ubiquitin_5"/>
    <property type="match status" value="1"/>
</dbReference>
<feature type="compositionally biased region" description="Basic and acidic residues" evidence="2">
    <location>
        <begin position="559"/>
        <end position="573"/>
    </location>
</feature>
<evidence type="ECO:0008006" key="7">
    <source>
        <dbReference type="Google" id="ProtNLM"/>
    </source>
</evidence>
<dbReference type="Gene3D" id="1.10.8.10">
    <property type="entry name" value="DNA helicase RuvA subunit, C-terminal domain"/>
    <property type="match status" value="3"/>
</dbReference>
<feature type="compositionally biased region" description="Basic and acidic residues" evidence="2">
    <location>
        <begin position="583"/>
        <end position="594"/>
    </location>
</feature>
<dbReference type="CDD" id="cd14291">
    <property type="entry name" value="UBA1_NUB1_like"/>
    <property type="match status" value="1"/>
</dbReference>
<dbReference type="InterPro" id="IPR009060">
    <property type="entry name" value="UBA-like_sf"/>
</dbReference>
<dbReference type="InterPro" id="IPR000626">
    <property type="entry name" value="Ubiquitin-like_dom"/>
</dbReference>
<feature type="compositionally biased region" description="Low complexity" evidence="2">
    <location>
        <begin position="549"/>
        <end position="558"/>
    </location>
</feature>
<evidence type="ECO:0000256" key="2">
    <source>
        <dbReference type="SAM" id="MobiDB-lite"/>
    </source>
</evidence>
<dbReference type="InterPro" id="IPR015940">
    <property type="entry name" value="UBA"/>
</dbReference>
<dbReference type="SMART" id="SM00213">
    <property type="entry name" value="UBQ"/>
    <property type="match status" value="1"/>
</dbReference>
<dbReference type="Pfam" id="PF00627">
    <property type="entry name" value="UBA"/>
    <property type="match status" value="2"/>
</dbReference>
<organism evidence="5 6">
    <name type="scientific">Littorina saxatilis</name>
    <dbReference type="NCBI Taxonomy" id="31220"/>
    <lineage>
        <taxon>Eukaryota</taxon>
        <taxon>Metazoa</taxon>
        <taxon>Spiralia</taxon>
        <taxon>Lophotrochozoa</taxon>
        <taxon>Mollusca</taxon>
        <taxon>Gastropoda</taxon>
        <taxon>Caenogastropoda</taxon>
        <taxon>Littorinimorpha</taxon>
        <taxon>Littorinoidea</taxon>
        <taxon>Littorinidae</taxon>
        <taxon>Littorina</taxon>
    </lineage>
</organism>
<feature type="domain" description="Ubiquitin-like" evidence="4">
    <location>
        <begin position="87"/>
        <end position="163"/>
    </location>
</feature>
<dbReference type="AlphaFoldDB" id="A0AAN9BXZ0"/>
<dbReference type="InterPro" id="IPR041207">
    <property type="entry name" value="NUB1_ubiquitin-like_dom"/>
</dbReference>
<dbReference type="SUPFAM" id="SSF46934">
    <property type="entry name" value="UBA-like"/>
    <property type="match status" value="3"/>
</dbReference>
<dbReference type="PROSITE" id="PS50030">
    <property type="entry name" value="UBA"/>
    <property type="match status" value="3"/>
</dbReference>
<dbReference type="InterPro" id="IPR029071">
    <property type="entry name" value="Ubiquitin-like_domsf"/>
</dbReference>
<feature type="domain" description="UBA" evidence="3">
    <location>
        <begin position="367"/>
        <end position="407"/>
    </location>
</feature>
<proteinExistence type="predicted"/>
<dbReference type="SUPFAM" id="SSF54236">
    <property type="entry name" value="Ubiquitin-like"/>
    <property type="match status" value="1"/>
</dbReference>
<comment type="caution">
    <text evidence="5">The sequence shown here is derived from an EMBL/GenBank/DDBJ whole genome shotgun (WGS) entry which is preliminary data.</text>
</comment>
<dbReference type="Gene3D" id="3.10.20.90">
    <property type="entry name" value="Phosphatidylinositol 3-kinase Catalytic Subunit, Chain A, domain 1"/>
    <property type="match status" value="1"/>
</dbReference>
<dbReference type="EMBL" id="JBAMIC010000002">
    <property type="protein sequence ID" value="KAK7113139.1"/>
    <property type="molecule type" value="Genomic_DNA"/>
</dbReference>
<dbReference type="InterPro" id="IPR058666">
    <property type="entry name" value="SASH1/NUB1_homeodomain"/>
</dbReference>
<dbReference type="Pfam" id="PF22562">
    <property type="entry name" value="UBA_7"/>
    <property type="match status" value="1"/>
</dbReference>
<evidence type="ECO:0000259" key="3">
    <source>
        <dbReference type="PROSITE" id="PS50030"/>
    </source>
</evidence>
<feature type="domain" description="UBA" evidence="3">
    <location>
        <begin position="439"/>
        <end position="479"/>
    </location>
</feature>